<dbReference type="eggNOG" id="COG0590">
    <property type="taxonomic scope" value="Bacteria"/>
</dbReference>
<dbReference type="PANTHER" id="PTHR11079:SF202">
    <property type="entry name" value="TRNA-SPECIFIC ADENOSINE DEAMINASE"/>
    <property type="match status" value="1"/>
</dbReference>
<dbReference type="RefSeq" id="WP_025250559.1">
    <property type="nucleotide sequence ID" value="NZ_CP006934.1"/>
</dbReference>
<dbReference type="AlphaFoldDB" id="W6A8C7"/>
<dbReference type="InterPro" id="IPR016193">
    <property type="entry name" value="Cytidine_deaminase-like"/>
</dbReference>
<dbReference type="SUPFAM" id="SSF53927">
    <property type="entry name" value="Cytidine deaminase-like"/>
    <property type="match status" value="1"/>
</dbReference>
<sequence>MKKKLLNILKDLTEQTKNSQDIPVAAIIIDDDGNVLSQACNTRVKNNSLIEHAEINALTSAVDKVKSFHLEKYKIVTTLEPCLMCLGAIEQAYISEVIYIVDNHKLGPLTCQMLDKSTSRLKITKWNDIEVEEYFISELKNFFKNLRDQGDDKYGRN</sequence>
<accession>W6A8C7</accession>
<dbReference type="GO" id="GO:0052717">
    <property type="term" value="F:tRNA-specific adenosine-34 deaminase activity"/>
    <property type="evidence" value="ECO:0007669"/>
    <property type="project" value="UniProtKB-EC"/>
</dbReference>
<dbReference type="InterPro" id="IPR016192">
    <property type="entry name" value="APOBEC/CMP_deaminase_Zn-bd"/>
</dbReference>
<evidence type="ECO:0000259" key="3">
    <source>
        <dbReference type="PROSITE" id="PS51747"/>
    </source>
</evidence>
<evidence type="ECO:0000256" key="2">
    <source>
        <dbReference type="ARBA" id="ARBA00022833"/>
    </source>
</evidence>
<protein>
    <submittedName>
        <fullName evidence="4">tRNA-specific adenosine deaminase</fullName>
    </submittedName>
</protein>
<dbReference type="GO" id="GO:0002100">
    <property type="term" value="P:tRNA wobble adenosine to inosine editing"/>
    <property type="evidence" value="ECO:0007669"/>
    <property type="project" value="InterPro"/>
</dbReference>
<name>W6A8C7_9MOLU</name>
<dbReference type="KEGG" id="ssab:SSABA_v1c00060"/>
<dbReference type="PANTHER" id="PTHR11079">
    <property type="entry name" value="CYTOSINE DEAMINASE FAMILY MEMBER"/>
    <property type="match status" value="1"/>
</dbReference>
<feature type="domain" description="CMP/dCMP-type deaminase" evidence="3">
    <location>
        <begin position="1"/>
        <end position="121"/>
    </location>
</feature>
<dbReference type="PROSITE" id="PS51747">
    <property type="entry name" value="CYT_DCMP_DEAMINASES_2"/>
    <property type="match status" value="1"/>
</dbReference>
<organism evidence="4 5">
    <name type="scientific">Spiroplasma sabaudiense Ar-1343</name>
    <dbReference type="NCBI Taxonomy" id="1276257"/>
    <lineage>
        <taxon>Bacteria</taxon>
        <taxon>Bacillati</taxon>
        <taxon>Mycoplasmatota</taxon>
        <taxon>Mollicutes</taxon>
        <taxon>Entomoplasmatales</taxon>
        <taxon>Spiroplasmataceae</taxon>
        <taxon>Spiroplasma</taxon>
    </lineage>
</organism>
<dbReference type="Proteomes" id="UP000019265">
    <property type="component" value="Chromosome"/>
</dbReference>
<keyword evidence="1" id="KW-0479">Metal-binding</keyword>
<reference evidence="4 5" key="1">
    <citation type="journal article" date="2014" name="Genome Biol. Evol.">
        <title>Molecular evolution of the substrate utilization strategies and putative virulence factors in mosquito-associated Spiroplasma species.</title>
        <authorList>
            <person name="Chang T.H."/>
            <person name="Lo W.S."/>
            <person name="Ku C."/>
            <person name="Chen L.L."/>
            <person name="Kuo C.H."/>
        </authorList>
    </citation>
    <scope>NUCLEOTIDE SEQUENCE [LARGE SCALE GENOMIC DNA]</scope>
    <source>
        <strain evidence="4">Ar-1343</strain>
    </source>
</reference>
<dbReference type="GO" id="GO:0008270">
    <property type="term" value="F:zinc ion binding"/>
    <property type="evidence" value="ECO:0007669"/>
    <property type="project" value="InterPro"/>
</dbReference>
<evidence type="ECO:0000313" key="4">
    <source>
        <dbReference type="EMBL" id="AHI53418.1"/>
    </source>
</evidence>
<gene>
    <name evidence="4" type="primary">tadA</name>
    <name evidence="4" type="ORF">SSABA_v1c00060</name>
</gene>
<evidence type="ECO:0000313" key="5">
    <source>
        <dbReference type="Proteomes" id="UP000019265"/>
    </source>
</evidence>
<proteinExistence type="predicted"/>
<keyword evidence="5" id="KW-1185">Reference proteome</keyword>
<dbReference type="PROSITE" id="PS00903">
    <property type="entry name" value="CYT_DCMP_DEAMINASES_1"/>
    <property type="match status" value="1"/>
</dbReference>
<dbReference type="STRING" id="1276257.SSABA_v1c00060"/>
<dbReference type="InterPro" id="IPR002125">
    <property type="entry name" value="CMP_dCMP_dom"/>
</dbReference>
<evidence type="ECO:0000256" key="1">
    <source>
        <dbReference type="ARBA" id="ARBA00022723"/>
    </source>
</evidence>
<dbReference type="Pfam" id="PF00383">
    <property type="entry name" value="dCMP_cyt_deam_1"/>
    <property type="match status" value="1"/>
</dbReference>
<dbReference type="CDD" id="cd01285">
    <property type="entry name" value="nucleoside_deaminase"/>
    <property type="match status" value="1"/>
</dbReference>
<dbReference type="HOGENOM" id="CLU_025810_3_2_14"/>
<dbReference type="EMBL" id="CP006934">
    <property type="protein sequence ID" value="AHI53418.1"/>
    <property type="molecule type" value="Genomic_DNA"/>
</dbReference>
<dbReference type="OrthoDB" id="9802676at2"/>
<dbReference type="PATRIC" id="fig|1276257.3.peg.6"/>
<dbReference type="Gene3D" id="3.40.140.10">
    <property type="entry name" value="Cytidine Deaminase, domain 2"/>
    <property type="match status" value="1"/>
</dbReference>
<keyword evidence="2" id="KW-0862">Zinc</keyword>